<reference evidence="2 3" key="1">
    <citation type="submission" date="2020-10" db="EMBL/GenBank/DDBJ databases">
        <title>The Coptis chinensis genome and diversification of protoberbering-type alkaloids.</title>
        <authorList>
            <person name="Wang B."/>
            <person name="Shu S."/>
            <person name="Song C."/>
            <person name="Liu Y."/>
        </authorList>
    </citation>
    <scope>NUCLEOTIDE SEQUENCE [LARGE SCALE GENOMIC DNA]</scope>
    <source>
        <strain evidence="2">HL-2020</strain>
        <tissue evidence="2">Leaf</tissue>
    </source>
</reference>
<feature type="compositionally biased region" description="Low complexity" evidence="1">
    <location>
        <begin position="232"/>
        <end position="251"/>
    </location>
</feature>
<organism evidence="2 3">
    <name type="scientific">Coptis chinensis</name>
    <dbReference type="NCBI Taxonomy" id="261450"/>
    <lineage>
        <taxon>Eukaryota</taxon>
        <taxon>Viridiplantae</taxon>
        <taxon>Streptophyta</taxon>
        <taxon>Embryophyta</taxon>
        <taxon>Tracheophyta</taxon>
        <taxon>Spermatophyta</taxon>
        <taxon>Magnoliopsida</taxon>
        <taxon>Ranunculales</taxon>
        <taxon>Ranunculaceae</taxon>
        <taxon>Coptidoideae</taxon>
        <taxon>Coptis</taxon>
    </lineage>
</organism>
<comment type="caution">
    <text evidence="2">The sequence shown here is derived from an EMBL/GenBank/DDBJ whole genome shotgun (WGS) entry which is preliminary data.</text>
</comment>
<dbReference type="OrthoDB" id="8026949at2759"/>
<accession>A0A835LV41</accession>
<gene>
    <name evidence="2" type="ORF">IFM89_011125</name>
</gene>
<evidence type="ECO:0000313" key="2">
    <source>
        <dbReference type="EMBL" id="KAF9600596.1"/>
    </source>
</evidence>
<keyword evidence="3" id="KW-1185">Reference proteome</keyword>
<dbReference type="AlphaFoldDB" id="A0A835LV41"/>
<dbReference type="Proteomes" id="UP000631114">
    <property type="component" value="Unassembled WGS sequence"/>
</dbReference>
<feature type="compositionally biased region" description="Low complexity" evidence="1">
    <location>
        <begin position="263"/>
        <end position="285"/>
    </location>
</feature>
<feature type="compositionally biased region" description="Polar residues" evidence="1">
    <location>
        <begin position="291"/>
        <end position="316"/>
    </location>
</feature>
<feature type="compositionally biased region" description="Basic and acidic residues" evidence="1">
    <location>
        <begin position="131"/>
        <end position="141"/>
    </location>
</feature>
<feature type="compositionally biased region" description="Low complexity" evidence="1">
    <location>
        <begin position="187"/>
        <end position="205"/>
    </location>
</feature>
<dbReference type="EMBL" id="JADFTS010000006">
    <property type="protein sequence ID" value="KAF9600596.1"/>
    <property type="molecule type" value="Genomic_DNA"/>
</dbReference>
<sequence length="316" mass="35732">MEWRTMEECRKFFKAYGIHNRFSFKHNKNDKRSATQDYHSVKLRKPNDTHTCEADKDDKYRQVRALWVVDELKEYVKDHPNSKPVDIYNEIYHRYGVKISYFTAWKSKLSYEDQYLPPPVERKAGKPKKQRIGDEDGERASSTRKCKLCNKPGHNQRTYPERLDKYSKKRKGKSKSKDTGDVAENEGQAAQGQVPPQAPKGQVPPLAINEGQVPTTCGTKGSRGRGRGGTVGSAKVSESQVSQQVNASQASKEPLNESQTSVRPPTRGRGSRGTRGSRSGQSRGRMYNYFENPTSYTYQPASRATNESSITGQSQV</sequence>
<feature type="region of interest" description="Disordered" evidence="1">
    <location>
        <begin position="117"/>
        <end position="316"/>
    </location>
</feature>
<name>A0A835LV41_9MAGN</name>
<proteinExistence type="predicted"/>
<evidence type="ECO:0000256" key="1">
    <source>
        <dbReference type="SAM" id="MobiDB-lite"/>
    </source>
</evidence>
<protein>
    <submittedName>
        <fullName evidence="2">Uncharacterized protein</fullName>
    </submittedName>
</protein>
<evidence type="ECO:0000313" key="3">
    <source>
        <dbReference type="Proteomes" id="UP000631114"/>
    </source>
</evidence>